<sequence>MKNLLKGQIPKEYRLDYGKTFSEQTAKIYKKLIPELKKLMSGHYNLSVTQLSDWLRSMHKHKRDRQRKQQSGQLDKIDQRMHVNARLSEKKNRRVKATIKLYERNDANIQEFDKDELLPMLLQNDCHSIEQSDSENESRQKLPNNKRFLHVYDREWRSNKLKHLLRNVLDPEAEYIQHAKKQRERIYDDDMYFTSSEPLKNTPEWALDKAKIEYDAADDVIDDLIQSYEDCEPMELNLTEPYSDFLLNSAEMNSIRPEDLDEIGESSTTQQRAERSQKGKEKATKEAKEDEEIYEIFEADKYN</sequence>
<protein>
    <submittedName>
        <fullName evidence="2">Uncharacterized protein</fullName>
    </submittedName>
</protein>
<feature type="compositionally biased region" description="Basic and acidic residues" evidence="1">
    <location>
        <begin position="272"/>
        <end position="288"/>
    </location>
</feature>
<dbReference type="Proteomes" id="UP000022910">
    <property type="component" value="Unassembled WGS sequence"/>
</dbReference>
<dbReference type="STRING" id="1432141.A0A015JF75"/>
<dbReference type="OrthoDB" id="2392749at2759"/>
<gene>
    <name evidence="2" type="ORF">RirG_130570</name>
</gene>
<proteinExistence type="predicted"/>
<evidence type="ECO:0000256" key="1">
    <source>
        <dbReference type="SAM" id="MobiDB-lite"/>
    </source>
</evidence>
<accession>A0A015JF75</accession>
<dbReference type="HOGENOM" id="CLU_079961_0_0_1"/>
<feature type="region of interest" description="Disordered" evidence="1">
    <location>
        <begin position="58"/>
        <end position="77"/>
    </location>
</feature>
<evidence type="ECO:0000313" key="2">
    <source>
        <dbReference type="EMBL" id="EXX65720.1"/>
    </source>
</evidence>
<feature type="region of interest" description="Disordered" evidence="1">
    <location>
        <begin position="256"/>
        <end position="291"/>
    </location>
</feature>
<organism evidence="2 3">
    <name type="scientific">Rhizophagus irregularis (strain DAOM 197198w)</name>
    <name type="common">Glomus intraradices</name>
    <dbReference type="NCBI Taxonomy" id="1432141"/>
    <lineage>
        <taxon>Eukaryota</taxon>
        <taxon>Fungi</taxon>
        <taxon>Fungi incertae sedis</taxon>
        <taxon>Mucoromycota</taxon>
        <taxon>Glomeromycotina</taxon>
        <taxon>Glomeromycetes</taxon>
        <taxon>Glomerales</taxon>
        <taxon>Glomeraceae</taxon>
        <taxon>Rhizophagus</taxon>
    </lineage>
</organism>
<keyword evidence="3" id="KW-1185">Reference proteome</keyword>
<dbReference type="EMBL" id="JEMT01020736">
    <property type="protein sequence ID" value="EXX65720.1"/>
    <property type="molecule type" value="Genomic_DNA"/>
</dbReference>
<evidence type="ECO:0000313" key="3">
    <source>
        <dbReference type="Proteomes" id="UP000022910"/>
    </source>
</evidence>
<name>A0A015JF75_RHIIW</name>
<dbReference type="AlphaFoldDB" id="A0A015JF75"/>
<feature type="compositionally biased region" description="Basic residues" evidence="1">
    <location>
        <begin position="58"/>
        <end position="68"/>
    </location>
</feature>
<comment type="caution">
    <text evidence="2">The sequence shown here is derived from an EMBL/GenBank/DDBJ whole genome shotgun (WGS) entry which is preliminary data.</text>
</comment>
<reference evidence="2 3" key="1">
    <citation type="submission" date="2014-02" db="EMBL/GenBank/DDBJ databases">
        <title>Single nucleus genome sequencing reveals high similarity among nuclei of an endomycorrhizal fungus.</title>
        <authorList>
            <person name="Lin K."/>
            <person name="Geurts R."/>
            <person name="Zhang Z."/>
            <person name="Limpens E."/>
            <person name="Saunders D.G."/>
            <person name="Mu D."/>
            <person name="Pang E."/>
            <person name="Cao H."/>
            <person name="Cha H."/>
            <person name="Lin T."/>
            <person name="Zhou Q."/>
            <person name="Shang Y."/>
            <person name="Li Y."/>
            <person name="Ivanov S."/>
            <person name="Sharma T."/>
            <person name="Velzen R.V."/>
            <person name="Ruijter N.D."/>
            <person name="Aanen D.K."/>
            <person name="Win J."/>
            <person name="Kamoun S."/>
            <person name="Bisseling T."/>
            <person name="Huang S."/>
        </authorList>
    </citation>
    <scope>NUCLEOTIDE SEQUENCE [LARGE SCALE GENOMIC DNA]</scope>
    <source>
        <strain evidence="3">DAOM197198w</strain>
    </source>
</reference>